<organism evidence="5 6">
    <name type="scientific">Homarus americanus</name>
    <name type="common">American lobster</name>
    <dbReference type="NCBI Taxonomy" id="6706"/>
    <lineage>
        <taxon>Eukaryota</taxon>
        <taxon>Metazoa</taxon>
        <taxon>Ecdysozoa</taxon>
        <taxon>Arthropoda</taxon>
        <taxon>Crustacea</taxon>
        <taxon>Multicrustacea</taxon>
        <taxon>Malacostraca</taxon>
        <taxon>Eumalacostraca</taxon>
        <taxon>Eucarida</taxon>
        <taxon>Decapoda</taxon>
        <taxon>Pleocyemata</taxon>
        <taxon>Astacidea</taxon>
        <taxon>Nephropoidea</taxon>
        <taxon>Nephropidae</taxon>
        <taxon>Homarus</taxon>
    </lineage>
</organism>
<dbReference type="InterPro" id="IPR004843">
    <property type="entry name" value="Calcineurin-like_PHP"/>
</dbReference>
<dbReference type="AlphaFoldDB" id="A0A8J5MSK8"/>
<dbReference type="SUPFAM" id="SSF56300">
    <property type="entry name" value="Metallo-dependent phosphatases"/>
    <property type="match status" value="1"/>
</dbReference>
<dbReference type="GO" id="GO:0005615">
    <property type="term" value="C:extracellular space"/>
    <property type="evidence" value="ECO:0007669"/>
    <property type="project" value="TreeGrafter"/>
</dbReference>
<gene>
    <name evidence="5" type="primary">Smpdl3b-L3</name>
    <name evidence="5" type="ORF">Hamer_G022532</name>
</gene>
<dbReference type="Proteomes" id="UP000747542">
    <property type="component" value="Unassembled WGS sequence"/>
</dbReference>
<keyword evidence="1" id="KW-0378">Hydrolase</keyword>
<dbReference type="Pfam" id="PF00149">
    <property type="entry name" value="Metallophos"/>
    <property type="match status" value="1"/>
</dbReference>
<evidence type="ECO:0000313" key="6">
    <source>
        <dbReference type="Proteomes" id="UP000747542"/>
    </source>
</evidence>
<feature type="domain" description="Calcineurin-like phosphoesterase" evidence="4">
    <location>
        <begin position="29"/>
        <end position="154"/>
    </location>
</feature>
<dbReference type="EMBL" id="JAHLQT010028178">
    <property type="protein sequence ID" value="KAG7162022.1"/>
    <property type="molecule type" value="Genomic_DNA"/>
</dbReference>
<evidence type="ECO:0000256" key="3">
    <source>
        <dbReference type="SAM" id="SignalP"/>
    </source>
</evidence>
<evidence type="ECO:0000256" key="2">
    <source>
        <dbReference type="ARBA" id="ARBA00023180"/>
    </source>
</evidence>
<dbReference type="GO" id="GO:0008081">
    <property type="term" value="F:phosphoric diester hydrolase activity"/>
    <property type="evidence" value="ECO:0007669"/>
    <property type="project" value="TreeGrafter"/>
</dbReference>
<protein>
    <submittedName>
        <fullName evidence="5">Acid sphingomyelinase-like phosphodiesterase 3b-like 3</fullName>
    </submittedName>
</protein>
<evidence type="ECO:0000256" key="1">
    <source>
        <dbReference type="ARBA" id="ARBA00022801"/>
    </source>
</evidence>
<dbReference type="PANTHER" id="PTHR10340:SF57">
    <property type="entry name" value="METALLOPHOS DOMAIN-CONTAINING PROTEIN"/>
    <property type="match status" value="1"/>
</dbReference>
<feature type="signal peptide" evidence="3">
    <location>
        <begin position="1"/>
        <end position="25"/>
    </location>
</feature>
<feature type="chain" id="PRO_5035193233" evidence="3">
    <location>
        <begin position="26"/>
        <end position="157"/>
    </location>
</feature>
<keyword evidence="2" id="KW-0325">Glycoprotein</keyword>
<proteinExistence type="predicted"/>
<keyword evidence="6" id="KW-1185">Reference proteome</keyword>
<dbReference type="PANTHER" id="PTHR10340">
    <property type="entry name" value="SPHINGOMYELIN PHOSPHODIESTERASE"/>
    <property type="match status" value="1"/>
</dbReference>
<comment type="caution">
    <text evidence="5">The sequence shown here is derived from an EMBL/GenBank/DDBJ whole genome shotgun (WGS) entry which is preliminary data.</text>
</comment>
<evidence type="ECO:0000313" key="5">
    <source>
        <dbReference type="EMBL" id="KAG7162022.1"/>
    </source>
</evidence>
<sequence length="157" mass="17987">MVTLQKALWGIILVVLVTCPYHTQARIGTFWHVTDFHYDVNYTTTGDSQNMCWDHRVDNTSPGKFGDYGCDTPLELVTAAIQAMVKIQPKPDFILWTGDDTAHVADKYFTTTKVVNIIHELTDKLNRSFPNTTFFPVLGNHDYYPKNQVSHYGNHDY</sequence>
<reference evidence="5" key="1">
    <citation type="journal article" date="2021" name="Sci. Adv.">
        <title>The American lobster genome reveals insights on longevity, neural, and immune adaptations.</title>
        <authorList>
            <person name="Polinski J.M."/>
            <person name="Zimin A.V."/>
            <person name="Clark K.F."/>
            <person name="Kohn A.B."/>
            <person name="Sadowski N."/>
            <person name="Timp W."/>
            <person name="Ptitsyn A."/>
            <person name="Khanna P."/>
            <person name="Romanova D.Y."/>
            <person name="Williams P."/>
            <person name="Greenwood S.J."/>
            <person name="Moroz L.L."/>
            <person name="Walt D.R."/>
            <person name="Bodnar A.G."/>
        </authorList>
    </citation>
    <scope>NUCLEOTIDE SEQUENCE</scope>
    <source>
        <strain evidence="5">GMGI-L3</strain>
    </source>
</reference>
<dbReference type="Gene3D" id="3.60.21.10">
    <property type="match status" value="1"/>
</dbReference>
<dbReference type="InterPro" id="IPR029052">
    <property type="entry name" value="Metallo-depent_PP-like"/>
</dbReference>
<evidence type="ECO:0000259" key="4">
    <source>
        <dbReference type="Pfam" id="PF00149"/>
    </source>
</evidence>
<keyword evidence="3" id="KW-0732">Signal</keyword>
<name>A0A8J5MSK8_HOMAM</name>
<accession>A0A8J5MSK8</accession>